<comment type="caution">
    <text evidence="2">The sequence shown here is derived from an EMBL/GenBank/DDBJ whole genome shotgun (WGS) entry which is preliminary data.</text>
</comment>
<dbReference type="AlphaFoldDB" id="A0A2H0UKF7"/>
<dbReference type="PANTHER" id="PTHR35458:SF8">
    <property type="entry name" value="SLR0650 PROTEIN"/>
    <property type="match status" value="1"/>
</dbReference>
<sequence>MSSKHSDQRVGIFIDIQNLYHSSKNLYNARVNYKELMASLLGDRKLIRALAYVVQTEGVAGMQLTEEQAKERTTKSESTFFDALKQAGIELRIKDIQVFSGGAKKADWDVGMAIDAVRMAEFLDVVVLVTGDGDFVPLVQYLKWGRGREVEVAAFSRTTNSKLREEADSFFALEEIPKVLIRKRGRRGDANQKAKTDKN</sequence>
<dbReference type="Pfam" id="PF01936">
    <property type="entry name" value="NYN"/>
    <property type="match status" value="1"/>
</dbReference>
<protein>
    <recommendedName>
        <fullName evidence="1">NYN domain-containing protein</fullName>
    </recommendedName>
</protein>
<reference evidence="3" key="1">
    <citation type="submission" date="2017-09" db="EMBL/GenBank/DDBJ databases">
        <title>Depth-based differentiation of microbial function through sediment-hosted aquifers and enrichment of novel symbionts in the deep terrestrial subsurface.</title>
        <authorList>
            <person name="Probst A.J."/>
            <person name="Ladd B."/>
            <person name="Jarett J.K."/>
            <person name="Geller-Mcgrath D.E."/>
            <person name="Sieber C.M.K."/>
            <person name="Emerson J.B."/>
            <person name="Anantharaman K."/>
            <person name="Thomas B.C."/>
            <person name="Malmstrom R."/>
            <person name="Stieglmeier M."/>
            <person name="Klingl A."/>
            <person name="Woyke T."/>
            <person name="Ryan C.M."/>
            <person name="Banfield J.F."/>
        </authorList>
    </citation>
    <scope>NUCLEOTIDE SEQUENCE [LARGE SCALE GENOMIC DNA]</scope>
</reference>
<dbReference type="CDD" id="cd10911">
    <property type="entry name" value="PIN_LabA"/>
    <property type="match status" value="1"/>
</dbReference>
<evidence type="ECO:0000313" key="2">
    <source>
        <dbReference type="EMBL" id="PIR86881.1"/>
    </source>
</evidence>
<name>A0A2H0UKF7_9BACT</name>
<organism evidence="2 3">
    <name type="scientific">Candidatus Harrisonbacteria bacterium CG10_big_fil_rev_8_21_14_0_10_49_15</name>
    <dbReference type="NCBI Taxonomy" id="1974587"/>
    <lineage>
        <taxon>Bacteria</taxon>
        <taxon>Candidatus Harrisoniibacteriota</taxon>
    </lineage>
</organism>
<proteinExistence type="predicted"/>
<evidence type="ECO:0000313" key="3">
    <source>
        <dbReference type="Proteomes" id="UP000229526"/>
    </source>
</evidence>
<dbReference type="Gene3D" id="3.40.50.1010">
    <property type="entry name" value="5'-nuclease"/>
    <property type="match status" value="1"/>
</dbReference>
<dbReference type="PANTHER" id="PTHR35458">
    <property type="entry name" value="SLR0755 PROTEIN"/>
    <property type="match status" value="1"/>
</dbReference>
<accession>A0A2H0UKF7</accession>
<gene>
    <name evidence="2" type="ORF">COU11_03440</name>
</gene>
<dbReference type="Proteomes" id="UP000229526">
    <property type="component" value="Unassembled WGS sequence"/>
</dbReference>
<dbReference type="InterPro" id="IPR021139">
    <property type="entry name" value="NYN"/>
</dbReference>
<dbReference type="EMBL" id="PFBD01000023">
    <property type="protein sequence ID" value="PIR86881.1"/>
    <property type="molecule type" value="Genomic_DNA"/>
</dbReference>
<evidence type="ECO:0000259" key="1">
    <source>
        <dbReference type="Pfam" id="PF01936"/>
    </source>
</evidence>
<dbReference type="GO" id="GO:0004540">
    <property type="term" value="F:RNA nuclease activity"/>
    <property type="evidence" value="ECO:0007669"/>
    <property type="project" value="InterPro"/>
</dbReference>
<feature type="domain" description="NYN" evidence="1">
    <location>
        <begin position="9"/>
        <end position="174"/>
    </location>
</feature>
<dbReference type="InterPro" id="IPR047140">
    <property type="entry name" value="LabA"/>
</dbReference>